<name>A0ABS2CNB6_9MICO</name>
<evidence type="ECO:0000259" key="4">
    <source>
        <dbReference type="PROSITE" id="PS50977"/>
    </source>
</evidence>
<sequence>MAVKGGGRGRPATGGSGRRPGRRAGEPDTRGAIADAARKHFADKGFAGATLRAIAAEAGVDAALIVHFYGSKRELFLAVLELPAPAVSRVGQALDGPLESLPERFGAAVASVLSDPDLSRRMEAMLRTAASEPDAAATIRAALEEAVLRPMTARLRELPGVDDTEAALRATMIGSGVAGLLFGRRVIGIEPLASADPERIARLLARAVRAYLTPPPA</sequence>
<evidence type="ECO:0000313" key="6">
    <source>
        <dbReference type="Proteomes" id="UP001430172"/>
    </source>
</evidence>
<keyword evidence="6" id="KW-1185">Reference proteome</keyword>
<dbReference type="InterPro" id="IPR050109">
    <property type="entry name" value="HTH-type_TetR-like_transc_reg"/>
</dbReference>
<dbReference type="RefSeq" id="WP_204131836.1">
    <property type="nucleotide sequence ID" value="NZ_JAFDVD010000014.1"/>
</dbReference>
<dbReference type="InterPro" id="IPR009057">
    <property type="entry name" value="Homeodomain-like_sf"/>
</dbReference>
<dbReference type="PRINTS" id="PR00455">
    <property type="entry name" value="HTHTETR"/>
</dbReference>
<dbReference type="Pfam" id="PF17920">
    <property type="entry name" value="TetR_C_16"/>
    <property type="match status" value="1"/>
</dbReference>
<dbReference type="InterPro" id="IPR001647">
    <property type="entry name" value="HTH_TetR"/>
</dbReference>
<feature type="compositionally biased region" description="Gly residues" evidence="3">
    <location>
        <begin position="1"/>
        <end position="18"/>
    </location>
</feature>
<accession>A0ABS2CNB6</accession>
<dbReference type="SUPFAM" id="SSF46689">
    <property type="entry name" value="Homeodomain-like"/>
    <property type="match status" value="1"/>
</dbReference>
<dbReference type="PROSITE" id="PS50977">
    <property type="entry name" value="HTH_TETR_2"/>
    <property type="match status" value="1"/>
</dbReference>
<dbReference type="Proteomes" id="UP001430172">
    <property type="component" value="Unassembled WGS sequence"/>
</dbReference>
<dbReference type="Pfam" id="PF00440">
    <property type="entry name" value="TetR_N"/>
    <property type="match status" value="1"/>
</dbReference>
<feature type="DNA-binding region" description="H-T-H motif" evidence="2">
    <location>
        <begin position="50"/>
        <end position="69"/>
    </location>
</feature>
<comment type="caution">
    <text evidence="5">The sequence shown here is derived from an EMBL/GenBank/DDBJ whole genome shotgun (WGS) entry which is preliminary data.</text>
</comment>
<evidence type="ECO:0000256" key="1">
    <source>
        <dbReference type="ARBA" id="ARBA00023125"/>
    </source>
</evidence>
<dbReference type="Gene3D" id="1.10.10.60">
    <property type="entry name" value="Homeodomain-like"/>
    <property type="match status" value="1"/>
</dbReference>
<gene>
    <name evidence="5" type="ORF">JQN70_13315</name>
</gene>
<organism evidence="5 6">
    <name type="scientific">Phycicoccus sonneratiae</name>
    <dbReference type="NCBI Taxonomy" id="2807628"/>
    <lineage>
        <taxon>Bacteria</taxon>
        <taxon>Bacillati</taxon>
        <taxon>Actinomycetota</taxon>
        <taxon>Actinomycetes</taxon>
        <taxon>Micrococcales</taxon>
        <taxon>Intrasporangiaceae</taxon>
        <taxon>Phycicoccus</taxon>
    </lineage>
</organism>
<dbReference type="EMBL" id="JAFDVD010000014">
    <property type="protein sequence ID" value="MBM6401372.1"/>
    <property type="molecule type" value="Genomic_DNA"/>
</dbReference>
<feature type="domain" description="HTH tetR-type" evidence="4">
    <location>
        <begin position="27"/>
        <end position="87"/>
    </location>
</feature>
<dbReference type="SUPFAM" id="SSF48498">
    <property type="entry name" value="Tetracyclin repressor-like, C-terminal domain"/>
    <property type="match status" value="1"/>
</dbReference>
<reference evidence="5" key="1">
    <citation type="submission" date="2021-02" db="EMBL/GenBank/DDBJ databases">
        <title>Phycicoccus sp. MQZ13P-5T, whole genome shotgun sequence.</title>
        <authorList>
            <person name="Tuo L."/>
        </authorList>
    </citation>
    <scope>NUCLEOTIDE SEQUENCE</scope>
    <source>
        <strain evidence="5">MQZ13P-5</strain>
    </source>
</reference>
<feature type="region of interest" description="Disordered" evidence="3">
    <location>
        <begin position="1"/>
        <end position="30"/>
    </location>
</feature>
<dbReference type="InterPro" id="IPR036271">
    <property type="entry name" value="Tet_transcr_reg_TetR-rel_C_sf"/>
</dbReference>
<dbReference type="PANTHER" id="PTHR30055:SF235">
    <property type="entry name" value="TRANSCRIPTIONAL REGULATORY PROTEIN"/>
    <property type="match status" value="1"/>
</dbReference>
<evidence type="ECO:0000313" key="5">
    <source>
        <dbReference type="EMBL" id="MBM6401372.1"/>
    </source>
</evidence>
<proteinExistence type="predicted"/>
<evidence type="ECO:0000256" key="3">
    <source>
        <dbReference type="SAM" id="MobiDB-lite"/>
    </source>
</evidence>
<dbReference type="InterPro" id="IPR041678">
    <property type="entry name" value="TetR_C_16"/>
</dbReference>
<evidence type="ECO:0000256" key="2">
    <source>
        <dbReference type="PROSITE-ProRule" id="PRU00335"/>
    </source>
</evidence>
<keyword evidence="1 2" id="KW-0238">DNA-binding</keyword>
<protein>
    <submittedName>
        <fullName evidence="5">TetR family transcriptional regulator</fullName>
    </submittedName>
</protein>
<dbReference type="PANTHER" id="PTHR30055">
    <property type="entry name" value="HTH-TYPE TRANSCRIPTIONAL REGULATOR RUTR"/>
    <property type="match status" value="1"/>
</dbReference>
<dbReference type="Gene3D" id="1.10.357.10">
    <property type="entry name" value="Tetracycline Repressor, domain 2"/>
    <property type="match status" value="1"/>
</dbReference>